<keyword evidence="1" id="KW-0479">Metal-binding</keyword>
<gene>
    <name evidence="9" type="primary">LOC110790038</name>
</gene>
<evidence type="ECO:0000256" key="3">
    <source>
        <dbReference type="ARBA" id="ARBA00022833"/>
    </source>
</evidence>
<proteinExistence type="predicted"/>
<dbReference type="Proteomes" id="UP000813463">
    <property type="component" value="Chromosome 2"/>
</dbReference>
<feature type="compositionally biased region" description="Polar residues" evidence="6">
    <location>
        <begin position="306"/>
        <end position="319"/>
    </location>
</feature>
<dbReference type="RefSeq" id="XP_021850473.1">
    <property type="nucleotide sequence ID" value="XM_021994781.2"/>
</dbReference>
<keyword evidence="5" id="KW-0175">Coiled coil</keyword>
<dbReference type="AlphaFoldDB" id="A0A9R0IK78"/>
<dbReference type="Pfam" id="PF13639">
    <property type="entry name" value="zf-RING_2"/>
    <property type="match status" value="1"/>
</dbReference>
<dbReference type="Gene3D" id="3.30.40.10">
    <property type="entry name" value="Zinc/RING finger domain, C3HC4 (zinc finger)"/>
    <property type="match status" value="1"/>
</dbReference>
<dbReference type="CDD" id="cd16448">
    <property type="entry name" value="RING-H2"/>
    <property type="match status" value="1"/>
</dbReference>
<feature type="coiled-coil region" evidence="5">
    <location>
        <begin position="253"/>
        <end position="287"/>
    </location>
</feature>
<evidence type="ECO:0000256" key="2">
    <source>
        <dbReference type="ARBA" id="ARBA00022771"/>
    </source>
</evidence>
<feature type="region of interest" description="Disordered" evidence="6">
    <location>
        <begin position="294"/>
        <end position="331"/>
    </location>
</feature>
<name>A0A9R0IK78_SPIOL</name>
<dbReference type="PANTHER" id="PTHR47344:SF1">
    <property type="entry name" value="RING ZINC FINGER PROTEIN-RELATED"/>
    <property type="match status" value="1"/>
</dbReference>
<dbReference type="SMART" id="SM00744">
    <property type="entry name" value="RINGv"/>
    <property type="match status" value="1"/>
</dbReference>
<dbReference type="KEGG" id="soe:110790038"/>
<reference evidence="8" key="1">
    <citation type="journal article" date="2021" name="Nat. Commun.">
        <title>Genomic analyses provide insights into spinach domestication and the genetic basis of agronomic traits.</title>
        <authorList>
            <person name="Cai X."/>
            <person name="Sun X."/>
            <person name="Xu C."/>
            <person name="Sun H."/>
            <person name="Wang X."/>
            <person name="Ge C."/>
            <person name="Zhang Z."/>
            <person name="Wang Q."/>
            <person name="Fei Z."/>
            <person name="Jiao C."/>
            <person name="Wang Q."/>
        </authorList>
    </citation>
    <scope>NUCLEOTIDE SEQUENCE [LARGE SCALE GENOMIC DNA]</scope>
    <source>
        <strain evidence="8">cv. Varoflay</strain>
    </source>
</reference>
<reference evidence="9" key="2">
    <citation type="submission" date="2025-08" db="UniProtKB">
        <authorList>
            <consortium name="RefSeq"/>
        </authorList>
    </citation>
    <scope>IDENTIFICATION</scope>
    <source>
        <tissue evidence="9">Leaf</tissue>
    </source>
</reference>
<evidence type="ECO:0000313" key="8">
    <source>
        <dbReference type="Proteomes" id="UP000813463"/>
    </source>
</evidence>
<dbReference type="GeneID" id="110790038"/>
<dbReference type="PROSITE" id="PS50089">
    <property type="entry name" value="ZF_RING_2"/>
    <property type="match status" value="1"/>
</dbReference>
<evidence type="ECO:0000256" key="6">
    <source>
        <dbReference type="SAM" id="MobiDB-lite"/>
    </source>
</evidence>
<feature type="domain" description="RING-type" evidence="7">
    <location>
        <begin position="14"/>
        <end position="62"/>
    </location>
</feature>
<feature type="coiled-coil region" evidence="5">
    <location>
        <begin position="109"/>
        <end position="143"/>
    </location>
</feature>
<dbReference type="InterPro" id="IPR013083">
    <property type="entry name" value="Znf_RING/FYVE/PHD"/>
</dbReference>
<evidence type="ECO:0000256" key="1">
    <source>
        <dbReference type="ARBA" id="ARBA00022723"/>
    </source>
</evidence>
<evidence type="ECO:0000313" key="9">
    <source>
        <dbReference type="RefSeq" id="XP_021850473.1"/>
    </source>
</evidence>
<dbReference type="SUPFAM" id="SSF57850">
    <property type="entry name" value="RING/U-box"/>
    <property type="match status" value="1"/>
</dbReference>
<accession>A0A9R0IK78</accession>
<dbReference type="OrthoDB" id="8062037at2759"/>
<evidence type="ECO:0000259" key="7">
    <source>
        <dbReference type="PROSITE" id="PS50089"/>
    </source>
</evidence>
<keyword evidence="8" id="KW-1185">Reference proteome</keyword>
<dbReference type="GO" id="GO:0008270">
    <property type="term" value="F:zinc ion binding"/>
    <property type="evidence" value="ECO:0007669"/>
    <property type="project" value="UniProtKB-KW"/>
</dbReference>
<dbReference type="InterPro" id="IPR011016">
    <property type="entry name" value="Znf_RING-CH"/>
</dbReference>
<dbReference type="InterPro" id="IPR001841">
    <property type="entry name" value="Znf_RING"/>
</dbReference>
<keyword evidence="3" id="KW-0862">Zinc</keyword>
<dbReference type="SMART" id="SM00184">
    <property type="entry name" value="RING"/>
    <property type="match status" value="1"/>
</dbReference>
<keyword evidence="2 4" id="KW-0863">Zinc-finger</keyword>
<dbReference type="PANTHER" id="PTHR47344">
    <property type="entry name" value="RING ZINC FINGER PROTEIN-RELATED"/>
    <property type="match status" value="1"/>
</dbReference>
<evidence type="ECO:0000256" key="5">
    <source>
        <dbReference type="SAM" id="Coils"/>
    </source>
</evidence>
<organism evidence="8 9">
    <name type="scientific">Spinacia oleracea</name>
    <name type="common">Spinach</name>
    <dbReference type="NCBI Taxonomy" id="3562"/>
    <lineage>
        <taxon>Eukaryota</taxon>
        <taxon>Viridiplantae</taxon>
        <taxon>Streptophyta</taxon>
        <taxon>Embryophyta</taxon>
        <taxon>Tracheophyta</taxon>
        <taxon>Spermatophyta</taxon>
        <taxon>Magnoliopsida</taxon>
        <taxon>eudicotyledons</taxon>
        <taxon>Gunneridae</taxon>
        <taxon>Pentapetalae</taxon>
        <taxon>Caryophyllales</taxon>
        <taxon>Chenopodiaceae</taxon>
        <taxon>Chenopodioideae</taxon>
        <taxon>Anserineae</taxon>
        <taxon>Spinacia</taxon>
    </lineage>
</organism>
<sequence length="574" mass="63890">MVGTSPDSFTKTICSICYEDLKPIVEDLQAISICGHVFHELCLQQWFEYSKGTRKQTCPVCKQGCTQKSVGRLYFQSIGDPICSQSQIDTQKRSNYGNDESPELLRLEVKRLEAKVSGLSSALDLHQNDAKELTCKLQICNEQLSKEVVLKNEALRNKECIQSMLQTKSTDLVKSNLECSKLQERNLALIKEIAALKLVSDCNLDEEEIVKLATVGRENNAQDAIDVLKKSLVIRNKSYKELMAKCNSLGRGEARSLRKLEKAKEKIVKLKTRVQELEIAVETKDNELLRSIKPSKKKHSDDVTLPSVNKSTEPSSVFKHSTVEQKGKSPTSVIDLDEEDSVNPFVVKGTNIKDDTVNFIGHGGTLPHKEVRHYDYLIHDEDEPQKADSSKDRYDQKCKSSEPVNCANKEDWMHQPDNQFGLFGSAGIRNEMLNDHLATKEASGLLLRDIKQVQPSFTSNAETSSPIPLAEPGDRCFTGGLLGPDGANRYLGKWCKRPQNKKPLGSCSDTDTLIAEGADGRGGRVKVLRSLNLATTDARDNIVSAKRFKSGTKSNGLQSQGCLQIDHFFRKANS</sequence>
<protein>
    <recommendedName>
        <fullName evidence="7">RING-type domain-containing protein</fullName>
    </recommendedName>
</protein>
<evidence type="ECO:0000256" key="4">
    <source>
        <dbReference type="PROSITE-ProRule" id="PRU00175"/>
    </source>
</evidence>